<keyword evidence="2" id="KW-0732">Signal</keyword>
<comment type="caution">
    <text evidence="5">Lacks conserved residue(s) required for the propagation of feature annotation.</text>
</comment>
<feature type="compositionally biased region" description="Polar residues" evidence="7">
    <location>
        <begin position="1037"/>
        <end position="1050"/>
    </location>
</feature>
<keyword evidence="3" id="KW-0677">Repeat</keyword>
<dbReference type="Gene3D" id="2.10.25.10">
    <property type="entry name" value="Laminin"/>
    <property type="match status" value="1"/>
</dbReference>
<keyword evidence="8" id="KW-1133">Transmembrane helix</keyword>
<reference evidence="10" key="1">
    <citation type="submission" date="2014-11" db="EMBL/GenBank/DDBJ databases">
        <authorList>
            <person name="Otto D Thomas"/>
            <person name="Naeem Raeece"/>
        </authorList>
    </citation>
    <scope>NUCLEOTIDE SEQUENCE</scope>
</reference>
<feature type="region of interest" description="Disordered" evidence="7">
    <location>
        <begin position="1124"/>
        <end position="1173"/>
    </location>
</feature>
<feature type="domain" description="EGF-like" evidence="9">
    <location>
        <begin position="237"/>
        <end position="278"/>
    </location>
</feature>
<dbReference type="PROSITE" id="PS50026">
    <property type="entry name" value="EGF_3"/>
    <property type="match status" value="1"/>
</dbReference>
<feature type="region of interest" description="Disordered" evidence="7">
    <location>
        <begin position="880"/>
        <end position="902"/>
    </location>
</feature>
<keyword evidence="4" id="KW-1015">Disulfide bond</keyword>
<evidence type="ECO:0000256" key="7">
    <source>
        <dbReference type="SAM" id="MobiDB-lite"/>
    </source>
</evidence>
<evidence type="ECO:0000256" key="3">
    <source>
        <dbReference type="ARBA" id="ARBA00022737"/>
    </source>
</evidence>
<feature type="transmembrane region" description="Helical" evidence="8">
    <location>
        <begin position="1263"/>
        <end position="1288"/>
    </location>
</feature>
<evidence type="ECO:0000256" key="6">
    <source>
        <dbReference type="PROSITE-ProRule" id="PRU00235"/>
    </source>
</evidence>
<dbReference type="EMBL" id="CDMZ01005794">
    <property type="protein sequence ID" value="CEM54514.1"/>
    <property type="molecule type" value="Genomic_DNA"/>
</dbReference>
<dbReference type="InterPro" id="IPR024731">
    <property type="entry name" value="NELL2-like_EGF"/>
</dbReference>
<dbReference type="SUPFAM" id="SSF50985">
    <property type="entry name" value="RCC1/BLIP-II"/>
    <property type="match status" value="1"/>
</dbReference>
<evidence type="ECO:0000256" key="1">
    <source>
        <dbReference type="ARBA" id="ARBA00022536"/>
    </source>
</evidence>
<feature type="transmembrane region" description="Helical" evidence="8">
    <location>
        <begin position="1519"/>
        <end position="1538"/>
    </location>
</feature>
<dbReference type="CDD" id="cd00054">
    <property type="entry name" value="EGF_CA"/>
    <property type="match status" value="1"/>
</dbReference>
<proteinExistence type="predicted"/>
<dbReference type="Pfam" id="PF12947">
    <property type="entry name" value="EGF_3"/>
    <property type="match status" value="1"/>
</dbReference>
<dbReference type="PROSITE" id="PS01186">
    <property type="entry name" value="EGF_2"/>
    <property type="match status" value="1"/>
</dbReference>
<dbReference type="InterPro" id="IPR000742">
    <property type="entry name" value="EGF"/>
</dbReference>
<dbReference type="PROSITE" id="PS50012">
    <property type="entry name" value="RCC1_3"/>
    <property type="match status" value="1"/>
</dbReference>
<evidence type="ECO:0000256" key="4">
    <source>
        <dbReference type="ARBA" id="ARBA00023157"/>
    </source>
</evidence>
<organism evidence="10">
    <name type="scientific">Chromera velia CCMP2878</name>
    <dbReference type="NCBI Taxonomy" id="1169474"/>
    <lineage>
        <taxon>Eukaryota</taxon>
        <taxon>Sar</taxon>
        <taxon>Alveolata</taxon>
        <taxon>Colpodellida</taxon>
        <taxon>Chromeraceae</taxon>
        <taxon>Chromera</taxon>
    </lineage>
</organism>
<dbReference type="GO" id="GO:0005509">
    <property type="term" value="F:calcium ion binding"/>
    <property type="evidence" value="ECO:0007669"/>
    <property type="project" value="InterPro"/>
</dbReference>
<feature type="compositionally biased region" description="Basic and acidic residues" evidence="7">
    <location>
        <begin position="1377"/>
        <end position="1398"/>
    </location>
</feature>
<feature type="compositionally biased region" description="Low complexity" evidence="7">
    <location>
        <begin position="989"/>
        <end position="1011"/>
    </location>
</feature>
<dbReference type="PANTHER" id="PTHR22872">
    <property type="entry name" value="BTK-BINDING PROTEIN-RELATED"/>
    <property type="match status" value="1"/>
</dbReference>
<sequence length="1601" mass="172795">MMVDLQLRGLFFAALSCLYILVLRHSEAKQILAGELHTLIVEAGGSVKSAGENNDGRLGLGDYISRDAFTLVPSISDGTTGCAFDHSVVVTTAGKILVAGNNANGQLGLGGVGHRKNFIDLSASAAVLSSETVVGAACGGHSTLAWTASGKLFSWGRGNYAVLCSANQRVVSNACVACPAGSTNAANDDASGADTTCDATLCGANERVASNTCTACLAGFSNAAGDDASGGDTTCDDIDECGTSPHNCHTNATCANTPAGSFACTCNSGFSGSGVACSEASLFAVLDICADSSASAATIQANYKSEKARIQAAGANAIALATLDAKLEECLSGLPPSEQLVVLTGTLMESLEETSVFPDSDAETLALLESLDFLGDLISEVASLGDLVSLSPGDGGSGGLSVYLAVYTETDTSLSAQTDSLSVNLDLNDPKGIRDLPVRGDFKRNRPPNWMSLLGAMDRGQSAFTGQTGAARGMRTLSVLTSVDNPHPYAEGRTREGGFLLADATRFIRVQARQGRRVLGSGKVPLVRSSQFGVARASGGRSNSRRRLIGLQSSEAPNDLFVPEEELGEGAGALRLGSRGPDIPVVLRQRKEHEANWEIHQLGIRGGDWILECAQLDVQYIPPPRHAEQKGEAVSVSVRTDNVPQSLAVLWMWVVIFGIFAGLGFLYLRAVAAESDLSPRLACLSAKHQGGSGLFRTCTCCCGGMKRRRESFLESKETSAASKNNDSSGSLSLSVVTREVFSSERHKRRLTSFFTPRRVVAYREANKRKQVGGQTEQKAESREMQSCRCSDVFSPWSVLWRRFCLQEFTLAYLDARLICRLRKVNALQQWAELNGYVDSSEESRRQEALWHGMDDELLRWVYELGLPRFRVTATLRSGFVRGTEETGSPHKDNKTPEEEEGQVYQCAALPSDHRMSGASSSIFLSTALSFSSSSSSNSVTGTHEESPISSSKKEKRKIQTQTDTSASTLNALPSLPGMIDSPVKKNMNKSSSSTSKEPTPSSSSAKQSPDSLRPPRWRKRSTNFMTSVRKGFEESLQVLSPSRRQASSDKPPQPKLRDAKSFTSSKKRKKDGEVDSEEEEEEHSPLVRRQTPTKNPSPSPAGCSSSSPMVKGFPGSRFFPHCSSLDSSKSLREGSQRQSPASETQQSPSLLSVNKQRGSEGGRYLSPHSIHQPSVRFEEERRVSALSLPGIAVQAERERMEEEYVVLMEKKKRSKMAIVAPQSVSRPGSLPLRKSFETAHVILRIAHWPAVWLQSDVPPLTDALLWLIRVTGSFLVSLILNAMTTLVAETNEFHTPKRPVTLSTAPEQFHLADSFDLFSFAPAALVKAVIGFASTLLVVGLLLRPLCAQIWSDAALFENGELSLKESKKKKKKRRQKAGEELAKGNADTREEKGKKMQETQSEAITTKPAATEAHDDHLVYYHLGPALDASAPSVKLERPECAWIFVGRRRQEIFAQKILLCVFALLVGAYLGLLAVATFEWKEHRDGSGDSGATEESSAEGGKFCSRRPAVVLSEHSVSVLLFFFLDVLGVCVHALARASLLRASLRMGVARRLLNAFPRTALFSELHVEAKKHLGSDVVKSLDGVPASHWVLPPEELNE</sequence>
<evidence type="ECO:0000256" key="8">
    <source>
        <dbReference type="SAM" id="Phobius"/>
    </source>
</evidence>
<feature type="compositionally biased region" description="Polar residues" evidence="7">
    <location>
        <begin position="1136"/>
        <end position="1156"/>
    </location>
</feature>
<dbReference type="InterPro" id="IPR009091">
    <property type="entry name" value="RCC1/BLIP-II"/>
</dbReference>
<dbReference type="InterPro" id="IPR001881">
    <property type="entry name" value="EGF-like_Ca-bd_dom"/>
</dbReference>
<dbReference type="SMART" id="SM00179">
    <property type="entry name" value="EGF_CA"/>
    <property type="match status" value="1"/>
</dbReference>
<accession>A0A0G4IBG1</accession>
<dbReference type="Gene3D" id="2.130.10.30">
    <property type="entry name" value="Regulator of chromosome condensation 1/beta-lactamase-inhibitor protein II"/>
    <property type="match status" value="1"/>
</dbReference>
<feature type="region of interest" description="Disordered" evidence="7">
    <location>
        <begin position="932"/>
        <end position="1112"/>
    </location>
</feature>
<evidence type="ECO:0000256" key="2">
    <source>
        <dbReference type="ARBA" id="ARBA00022729"/>
    </source>
</evidence>
<dbReference type="InterPro" id="IPR000408">
    <property type="entry name" value="Reg_chr_condens"/>
</dbReference>
<evidence type="ECO:0000313" key="10">
    <source>
        <dbReference type="EMBL" id="CEM54514.1"/>
    </source>
</evidence>
<evidence type="ECO:0000256" key="5">
    <source>
        <dbReference type="PROSITE-ProRule" id="PRU00076"/>
    </source>
</evidence>
<feature type="region of interest" description="Disordered" evidence="7">
    <location>
        <begin position="1368"/>
        <end position="1408"/>
    </location>
</feature>
<dbReference type="InterPro" id="IPR051625">
    <property type="entry name" value="Signaling_Regulatory_Domain"/>
</dbReference>
<dbReference type="SMART" id="SM00181">
    <property type="entry name" value="EGF"/>
    <property type="match status" value="2"/>
</dbReference>
<keyword evidence="8" id="KW-0812">Transmembrane</keyword>
<feature type="transmembrane region" description="Helical" evidence="8">
    <location>
        <begin position="1320"/>
        <end position="1343"/>
    </location>
</feature>
<dbReference type="PhylomeDB" id="A0A0G4IBG1"/>
<feature type="transmembrane region" description="Helical" evidence="8">
    <location>
        <begin position="1459"/>
        <end position="1480"/>
    </location>
</feature>
<keyword evidence="8" id="KW-0472">Membrane</keyword>
<evidence type="ECO:0000259" key="9">
    <source>
        <dbReference type="PROSITE" id="PS50026"/>
    </source>
</evidence>
<feature type="compositionally biased region" description="Basic and acidic residues" evidence="7">
    <location>
        <begin position="882"/>
        <end position="896"/>
    </location>
</feature>
<dbReference type="SUPFAM" id="SSF57196">
    <property type="entry name" value="EGF/Laminin"/>
    <property type="match status" value="1"/>
</dbReference>
<dbReference type="FunFam" id="2.10.25.10:FF:000038">
    <property type="entry name" value="Fibrillin 2"/>
    <property type="match status" value="1"/>
</dbReference>
<name>A0A0G4IBG1_9ALVE</name>
<keyword evidence="1 5" id="KW-0245">EGF-like domain</keyword>
<feature type="compositionally biased region" description="Polar residues" evidence="7">
    <location>
        <begin position="959"/>
        <end position="971"/>
    </location>
</feature>
<dbReference type="VEuPathDB" id="CryptoDB:Cvel_12840"/>
<gene>
    <name evidence="10" type="ORF">Cvel_12840</name>
</gene>
<feature type="transmembrane region" description="Helical" evidence="8">
    <location>
        <begin position="648"/>
        <end position="668"/>
    </location>
</feature>
<feature type="repeat" description="RCC1" evidence="6">
    <location>
        <begin position="94"/>
        <end position="149"/>
    </location>
</feature>
<protein>
    <recommendedName>
        <fullName evidence="9">EGF-like domain-containing protein</fullName>
    </recommendedName>
</protein>